<dbReference type="STRING" id="1413210.U472_15245"/>
<sequence length="162" mass="17935">MFLRLLLLFTIVPMVELSILINLGGYIGPLPTLALVALTGVIGVSLARQQGFMIITKIKSSLDRGKLPADSLIEGLLILIGGVMLLTPGLLTDISGFMLIIPITRNMISDIVKSKFKVHINQRHSSFSQQHKGSNYSEVKHQEDDEWEDLSDSIDVDYEEVD</sequence>
<dbReference type="PANTHER" id="PTHR35335">
    <property type="entry name" value="UPF0716 PROTEIN FXSA"/>
    <property type="match status" value="1"/>
</dbReference>
<dbReference type="NCBIfam" id="NF008528">
    <property type="entry name" value="PRK11463.1-2"/>
    <property type="match status" value="1"/>
</dbReference>
<evidence type="ECO:0000313" key="3">
    <source>
        <dbReference type="EMBL" id="SNY23894.1"/>
    </source>
</evidence>
<keyword evidence="2" id="KW-0472">Membrane</keyword>
<feature type="compositionally biased region" description="Polar residues" evidence="1">
    <location>
        <begin position="124"/>
        <end position="137"/>
    </location>
</feature>
<feature type="compositionally biased region" description="Acidic residues" evidence="1">
    <location>
        <begin position="144"/>
        <end position="162"/>
    </location>
</feature>
<evidence type="ECO:0000313" key="4">
    <source>
        <dbReference type="Proteomes" id="UP000219573"/>
    </source>
</evidence>
<feature type="transmembrane region" description="Helical" evidence="2">
    <location>
        <begin position="33"/>
        <end position="55"/>
    </location>
</feature>
<dbReference type="PANTHER" id="PTHR35335:SF1">
    <property type="entry name" value="UPF0716 PROTEIN FXSA"/>
    <property type="match status" value="1"/>
</dbReference>
<proteinExistence type="predicted"/>
<feature type="transmembrane region" description="Helical" evidence="2">
    <location>
        <begin position="76"/>
        <end position="101"/>
    </location>
</feature>
<dbReference type="AlphaFoldDB" id="A0A285GL27"/>
<reference evidence="4" key="1">
    <citation type="submission" date="2017-09" db="EMBL/GenBank/DDBJ databases">
        <authorList>
            <person name="Varghese N."/>
            <person name="Submissions S."/>
        </authorList>
    </citation>
    <scope>NUCLEOTIDE SEQUENCE [LARGE SCALE GENOMIC DNA]</scope>
    <source>
        <strain evidence="4">MSL47</strain>
    </source>
</reference>
<feature type="region of interest" description="Disordered" evidence="1">
    <location>
        <begin position="124"/>
        <end position="162"/>
    </location>
</feature>
<protein>
    <submittedName>
        <fullName evidence="3">UPF0716 protein FxsA</fullName>
    </submittedName>
</protein>
<dbReference type="GO" id="GO:0016020">
    <property type="term" value="C:membrane"/>
    <property type="evidence" value="ECO:0007669"/>
    <property type="project" value="InterPro"/>
</dbReference>
<name>A0A285GL27_9FIRM</name>
<accession>A0A285GL27</accession>
<evidence type="ECO:0000256" key="2">
    <source>
        <dbReference type="SAM" id="Phobius"/>
    </source>
</evidence>
<keyword evidence="2" id="KW-0812">Transmembrane</keyword>
<dbReference type="EMBL" id="OBDZ01000008">
    <property type="protein sequence ID" value="SNY23894.1"/>
    <property type="molecule type" value="Genomic_DNA"/>
</dbReference>
<keyword evidence="4" id="KW-1185">Reference proteome</keyword>
<gene>
    <name evidence="3" type="ORF">SAMN06265827_10818</name>
</gene>
<keyword evidence="2" id="KW-1133">Transmembrane helix</keyword>
<dbReference type="Pfam" id="PF04186">
    <property type="entry name" value="FxsA"/>
    <property type="match status" value="1"/>
</dbReference>
<evidence type="ECO:0000256" key="1">
    <source>
        <dbReference type="SAM" id="MobiDB-lite"/>
    </source>
</evidence>
<dbReference type="RefSeq" id="WP_097017348.1">
    <property type="nucleotide sequence ID" value="NZ_OBDZ01000008.1"/>
</dbReference>
<dbReference type="InterPro" id="IPR007313">
    <property type="entry name" value="FxsA"/>
</dbReference>
<organism evidence="3 4">
    <name type="scientific">Orenia metallireducens</name>
    <dbReference type="NCBI Taxonomy" id="1413210"/>
    <lineage>
        <taxon>Bacteria</taxon>
        <taxon>Bacillati</taxon>
        <taxon>Bacillota</taxon>
        <taxon>Clostridia</taxon>
        <taxon>Halanaerobiales</taxon>
        <taxon>Halobacteroidaceae</taxon>
        <taxon>Orenia</taxon>
    </lineage>
</organism>
<dbReference type="OrthoDB" id="9792788at2"/>
<dbReference type="Proteomes" id="UP000219573">
    <property type="component" value="Unassembled WGS sequence"/>
</dbReference>